<dbReference type="Pfam" id="PF13439">
    <property type="entry name" value="Glyco_transf_4"/>
    <property type="match status" value="1"/>
</dbReference>
<evidence type="ECO:0000313" key="6">
    <source>
        <dbReference type="Proteomes" id="UP001277761"/>
    </source>
</evidence>
<dbReference type="InterPro" id="IPR003141">
    <property type="entry name" value="Pol/His_phosphatase_N"/>
</dbReference>
<reference evidence="5 6" key="1">
    <citation type="submission" date="2023-11" db="EMBL/GenBank/DDBJ databases">
        <authorList>
            <person name="Xu M."/>
            <person name="Jiang T."/>
        </authorList>
    </citation>
    <scope>NUCLEOTIDE SEQUENCE [LARGE SCALE GENOMIC DNA]</scope>
    <source>
        <strain evidence="5 6">SD</strain>
    </source>
</reference>
<evidence type="ECO:0000256" key="1">
    <source>
        <dbReference type="ARBA" id="ARBA00022676"/>
    </source>
</evidence>
<dbReference type="RefSeq" id="WP_319955599.1">
    <property type="nucleotide sequence ID" value="NZ_JAXAVX010000014.1"/>
</dbReference>
<sequence length="834" mass="89310">MSTPHGNAPQPGPSDDHGLSALEASASDASRIPPALSRADLHVHTTASAYSKLGVQRSVGMPECATPPEEAYEVAKRRGMDFVAVTDHDTIAGALQIADRPDVIVGEELTAWFKGEPCAVHVLCLGITQDDHDWLQAHNHDVVRCAEYLHGREITTALAHPFYYVEAPLTARHRRLLAELFPIWEVRNGSRARELNAPAATYIDTHGGIGIGGTDDHAGVDIGRTYTETPLAYGPAEYLAHIRAGRCVARGIQGGAAKWSHAAMGIAIRALGLGEGGEPVARPRPEAMLKIVSRVMSEGDVRRGEQEQQRDIGPEDARSMLRAWLDGVGLQHLGADELLAMFQEEGFDHADLQRRATRAHERKLVTAVEGVLDAVTSLDGSEEAVAAAGERLPELGGELLDALVPVIPYAPSTAFLGRERRKLKPRMDGERPRVALIADGIGGMHGVTHTLNTIRERGVPGFDVEVIGTDHNVDRRLPAVAEVDIPFYEGLRLGVPSVPALVEELSEGRYDVVHLCSPGPAGVVGLGLAKLLELPLLGSYHTELATYTGLRSADRHLEQWATLALGAFYGQADVVVTPSPQSDEAVRALGIAEDRIGRWDRGVDVERFSPARRDRRRLAIAAGHEVADAGDDHVYVLYAGRLTKEKGVDLLAEAFLAARRRDPRLHLVLAGGGPEEEQLRARLGGHATFLGWLSGDDLADAYASADLFLFASRTDTFGQVLLEAQASGLPIVAVDEGGPRSLVADGVSGFLRPAAADALAEALLALSADRRLRERLAAGGLAAVADRTWDAALGRLAAGYRRALAAGTLRAARRDAEAAAARELVRPAGERRVA</sequence>
<proteinExistence type="predicted"/>
<feature type="region of interest" description="Disordered" evidence="3">
    <location>
        <begin position="1"/>
        <end position="28"/>
    </location>
</feature>
<evidence type="ECO:0000313" key="5">
    <source>
        <dbReference type="EMBL" id="MDX8153448.1"/>
    </source>
</evidence>
<keyword evidence="2 5" id="KW-0808">Transferase</keyword>
<dbReference type="GO" id="GO:0016757">
    <property type="term" value="F:glycosyltransferase activity"/>
    <property type="evidence" value="ECO:0007669"/>
    <property type="project" value="UniProtKB-KW"/>
</dbReference>
<keyword evidence="1 5" id="KW-0328">Glycosyltransferase</keyword>
<dbReference type="PANTHER" id="PTHR45947:SF3">
    <property type="entry name" value="SULFOQUINOVOSYL TRANSFERASE SQD2"/>
    <property type="match status" value="1"/>
</dbReference>
<dbReference type="InterPro" id="IPR050194">
    <property type="entry name" value="Glycosyltransferase_grp1"/>
</dbReference>
<dbReference type="Gene3D" id="3.20.20.140">
    <property type="entry name" value="Metal-dependent hydrolases"/>
    <property type="match status" value="1"/>
</dbReference>
<dbReference type="EMBL" id="JAXAVX010000014">
    <property type="protein sequence ID" value="MDX8153448.1"/>
    <property type="molecule type" value="Genomic_DNA"/>
</dbReference>
<dbReference type="InterPro" id="IPR028098">
    <property type="entry name" value="Glyco_trans_4-like_N"/>
</dbReference>
<name>A0ABU4VNL8_9ACTN</name>
<evidence type="ECO:0000259" key="4">
    <source>
        <dbReference type="SMART" id="SM00481"/>
    </source>
</evidence>
<organism evidence="5 6">
    <name type="scientific">Patulibacter brassicae</name>
    <dbReference type="NCBI Taxonomy" id="1705717"/>
    <lineage>
        <taxon>Bacteria</taxon>
        <taxon>Bacillati</taxon>
        <taxon>Actinomycetota</taxon>
        <taxon>Thermoleophilia</taxon>
        <taxon>Solirubrobacterales</taxon>
        <taxon>Patulibacteraceae</taxon>
        <taxon>Patulibacter</taxon>
    </lineage>
</organism>
<protein>
    <submittedName>
        <fullName evidence="5">Glycosyltransferase</fullName>
        <ecNumber evidence="5">2.4.-.-</ecNumber>
    </submittedName>
</protein>
<feature type="compositionally biased region" description="Low complexity" evidence="3">
    <location>
        <begin position="19"/>
        <end position="28"/>
    </location>
</feature>
<keyword evidence="6" id="KW-1185">Reference proteome</keyword>
<comment type="caution">
    <text evidence="5">The sequence shown here is derived from an EMBL/GenBank/DDBJ whole genome shotgun (WGS) entry which is preliminary data.</text>
</comment>
<dbReference type="PANTHER" id="PTHR45947">
    <property type="entry name" value="SULFOQUINOVOSYL TRANSFERASE SQD2"/>
    <property type="match status" value="1"/>
</dbReference>
<dbReference type="CDD" id="cd07432">
    <property type="entry name" value="PHP_HisPPase"/>
    <property type="match status" value="1"/>
</dbReference>
<dbReference type="SUPFAM" id="SSF89550">
    <property type="entry name" value="PHP domain-like"/>
    <property type="match status" value="1"/>
</dbReference>
<evidence type="ECO:0000256" key="3">
    <source>
        <dbReference type="SAM" id="MobiDB-lite"/>
    </source>
</evidence>
<accession>A0ABU4VNL8</accession>
<gene>
    <name evidence="5" type="ORF">SK069_17755</name>
</gene>
<dbReference type="InterPro" id="IPR001296">
    <property type="entry name" value="Glyco_trans_1"/>
</dbReference>
<dbReference type="Pfam" id="PF00534">
    <property type="entry name" value="Glycos_transf_1"/>
    <property type="match status" value="1"/>
</dbReference>
<dbReference type="Gene3D" id="3.40.50.2000">
    <property type="entry name" value="Glycogen Phosphorylase B"/>
    <property type="match status" value="2"/>
</dbReference>
<dbReference type="InterPro" id="IPR016195">
    <property type="entry name" value="Pol/histidinol_Pase-like"/>
</dbReference>
<dbReference type="SUPFAM" id="SSF53756">
    <property type="entry name" value="UDP-Glycosyltransferase/glycogen phosphorylase"/>
    <property type="match status" value="1"/>
</dbReference>
<feature type="domain" description="Polymerase/histidinol phosphatase N-terminal" evidence="4">
    <location>
        <begin position="39"/>
        <end position="113"/>
    </location>
</feature>
<dbReference type="SMART" id="SM00481">
    <property type="entry name" value="POLIIIAc"/>
    <property type="match status" value="1"/>
</dbReference>
<dbReference type="Proteomes" id="UP001277761">
    <property type="component" value="Unassembled WGS sequence"/>
</dbReference>
<dbReference type="EC" id="2.4.-.-" evidence="5"/>
<evidence type="ECO:0000256" key="2">
    <source>
        <dbReference type="ARBA" id="ARBA00022679"/>
    </source>
</evidence>